<evidence type="ECO:0000256" key="5">
    <source>
        <dbReference type="ARBA" id="ARBA00022741"/>
    </source>
</evidence>
<organism evidence="10 11">
    <name type="scientific">Pedobacter metabolipauper</name>
    <dbReference type="NCBI Taxonomy" id="425513"/>
    <lineage>
        <taxon>Bacteria</taxon>
        <taxon>Pseudomonadati</taxon>
        <taxon>Bacteroidota</taxon>
        <taxon>Sphingobacteriia</taxon>
        <taxon>Sphingobacteriales</taxon>
        <taxon>Sphingobacteriaceae</taxon>
        <taxon>Pedobacter</taxon>
    </lineage>
</organism>
<dbReference type="SMART" id="SM00387">
    <property type="entry name" value="HATPase_c"/>
    <property type="match status" value="1"/>
</dbReference>
<feature type="transmembrane region" description="Helical" evidence="8">
    <location>
        <begin position="714"/>
        <end position="731"/>
    </location>
</feature>
<dbReference type="InterPro" id="IPR011495">
    <property type="entry name" value="Sig_transdc_His_kin_sub2_dim/P"/>
</dbReference>
<evidence type="ECO:0000256" key="2">
    <source>
        <dbReference type="ARBA" id="ARBA00012438"/>
    </source>
</evidence>
<keyword evidence="8" id="KW-1133">Transmembrane helix</keyword>
<dbReference type="Gene3D" id="3.30.565.10">
    <property type="entry name" value="Histidine kinase-like ATPase, C-terminal domain"/>
    <property type="match status" value="1"/>
</dbReference>
<evidence type="ECO:0000256" key="3">
    <source>
        <dbReference type="ARBA" id="ARBA00022553"/>
    </source>
</evidence>
<evidence type="ECO:0000256" key="4">
    <source>
        <dbReference type="ARBA" id="ARBA00022679"/>
    </source>
</evidence>
<dbReference type="PANTHER" id="PTHR41523:SF8">
    <property type="entry name" value="ETHYLENE RESPONSE SENSOR PROTEIN"/>
    <property type="match status" value="1"/>
</dbReference>
<keyword evidence="4" id="KW-0808">Transferase</keyword>
<reference evidence="10 11" key="1">
    <citation type="submission" date="2019-03" db="EMBL/GenBank/DDBJ databases">
        <title>Genomic Encyclopedia of Archaeal and Bacterial Type Strains, Phase II (KMG-II): from individual species to whole genera.</title>
        <authorList>
            <person name="Goeker M."/>
        </authorList>
    </citation>
    <scope>NUCLEOTIDE SEQUENCE [LARGE SCALE GENOMIC DNA]</scope>
    <source>
        <strain evidence="10 11">DSM 19035</strain>
    </source>
</reference>
<keyword evidence="8" id="KW-0812">Transmembrane</keyword>
<name>A0A4R6T2G3_9SPHI</name>
<feature type="domain" description="Histidine kinase/HSP90-like ATPase" evidence="9">
    <location>
        <begin position="857"/>
        <end position="955"/>
    </location>
</feature>
<dbReference type="PANTHER" id="PTHR41523">
    <property type="entry name" value="TWO-COMPONENT SYSTEM SENSOR PROTEIN"/>
    <property type="match status" value="1"/>
</dbReference>
<dbReference type="EC" id="2.7.13.3" evidence="2"/>
<proteinExistence type="predicted"/>
<dbReference type="InterPro" id="IPR003594">
    <property type="entry name" value="HATPase_dom"/>
</dbReference>
<keyword evidence="3" id="KW-0597">Phosphoprotein</keyword>
<comment type="caution">
    <text evidence="10">The sequence shown here is derived from an EMBL/GenBank/DDBJ whole genome shotgun (WGS) entry which is preliminary data.</text>
</comment>
<evidence type="ECO:0000313" key="11">
    <source>
        <dbReference type="Proteomes" id="UP000295620"/>
    </source>
</evidence>
<dbReference type="Gene3D" id="3.30.450.20">
    <property type="entry name" value="PAS domain"/>
    <property type="match status" value="1"/>
</dbReference>
<dbReference type="GO" id="GO:0004673">
    <property type="term" value="F:protein histidine kinase activity"/>
    <property type="evidence" value="ECO:0007669"/>
    <property type="project" value="UniProtKB-EC"/>
</dbReference>
<evidence type="ECO:0000259" key="9">
    <source>
        <dbReference type="SMART" id="SM00387"/>
    </source>
</evidence>
<dbReference type="GO" id="GO:0005524">
    <property type="term" value="F:ATP binding"/>
    <property type="evidence" value="ECO:0007669"/>
    <property type="project" value="UniProtKB-KW"/>
</dbReference>
<dbReference type="InterPro" id="IPR036890">
    <property type="entry name" value="HATPase_C_sf"/>
</dbReference>
<dbReference type="AlphaFoldDB" id="A0A4R6T2G3"/>
<dbReference type="SUPFAM" id="SSF55874">
    <property type="entry name" value="ATPase domain of HSP90 chaperone/DNA topoisomerase II/histidine kinase"/>
    <property type="match status" value="1"/>
</dbReference>
<comment type="catalytic activity">
    <reaction evidence="1">
        <text>ATP + protein L-histidine = ADP + protein N-phospho-L-histidine.</text>
        <dbReference type="EC" id="2.7.13.3"/>
    </reaction>
</comment>
<keyword evidence="11" id="KW-1185">Reference proteome</keyword>
<accession>A0A4R6T2G3</accession>
<evidence type="ECO:0000256" key="8">
    <source>
        <dbReference type="SAM" id="Phobius"/>
    </source>
</evidence>
<dbReference type="Gene3D" id="1.25.40.10">
    <property type="entry name" value="Tetratricopeptide repeat domain"/>
    <property type="match status" value="1"/>
</dbReference>
<dbReference type="Pfam" id="PF02518">
    <property type="entry name" value="HATPase_c"/>
    <property type="match status" value="1"/>
</dbReference>
<gene>
    <name evidence="10" type="ORF">ATK78_0654</name>
</gene>
<keyword evidence="7" id="KW-0067">ATP-binding</keyword>
<sequence>MLRTCLLISFLFTFVVGYALDPLYAAYTAAGARNAAQQIAKSKNNTKKVNLLINLGYYHLSKPGEYKSDLDSAEKMFSQALLLSKRLNYKAGAVNSKIHMGILAYERSRKEEATAILVKTAAESKKAGLLELEGRSWFQLALMYEGARRLAYMTRAVVYYTAAKSTDKLYTLELHLQAAKKHGEYRFLTYFPGNFYLNLTEIATIRKTLRTLKPDVTKLDLMLRLSAIYVYRPGEEKIHLDSANYYASEAKVLAEQIRNKTGREEALLMFSAISLERKQVKPAIQILKELNNANKYRLEDFLSRWYYNEGNFGMVESRRSYLDSMKYHGERALHMARLLKDKDAVFKAMNVLLGHADLYSRTYITENPEKNYLYILKQTIPGEFPSKEYMYILLCELFLNKGDFYNALSYAQLAEKAIGKNTTSRDISIINGHLSDIYDQIGNTSKSVYYWSKMIREPKKYASDIYIYSIIFSYANYLRKTIGAQKTLAYITQKNIDSPPANNYDRGWYHLILADCYKDLNQFERSETNYLEAIKLRELIQKDPFTYYYNLADLYIKYHKYDQAASALNVAKKTSTDMGATYLASFYAMQSKIDSASGNIGLAYGSLQKSKKWSDSIYNVSKERHTQELEFQYETQKKEATLKLREENIRYLNQGAELLRNNVRIQHSKLNEAMLLAQNKAVDLILKEKDISLLNQNAKIQGIKLQQAEQGKKVTIAFIVLMGIIIILLYRQYWFKQRSSKVILQKNDQLQQLLADKSWLLKEMHHRVKNNLQTVMSLLESQSAYLEDDALSAIKNGQNRIFAMSLIHQRLYQSDEVKTINMNLYIHDLVSYLRESFNLNNIIQIKIEVEPIEFEVAEAVPLGLIINEVITNSLKYAFGPNEKGVISITLNHLPEHEYQLIMKDNGKGLPRHFDLETVATLGLKLIKGLAIQIDATLQIESDHGTKITVSSNNWKNQETPNAMTLAHTG</sequence>
<dbReference type="SUPFAM" id="SSF48452">
    <property type="entry name" value="TPR-like"/>
    <property type="match status" value="1"/>
</dbReference>
<keyword evidence="6 10" id="KW-0418">Kinase</keyword>
<evidence type="ECO:0000256" key="7">
    <source>
        <dbReference type="ARBA" id="ARBA00022840"/>
    </source>
</evidence>
<keyword evidence="5" id="KW-0547">Nucleotide-binding</keyword>
<protein>
    <recommendedName>
        <fullName evidence="2">histidine kinase</fullName>
        <ecNumber evidence="2">2.7.13.3</ecNumber>
    </recommendedName>
</protein>
<dbReference type="InterPro" id="IPR011990">
    <property type="entry name" value="TPR-like_helical_dom_sf"/>
</dbReference>
<dbReference type="EMBL" id="SNYC01000003">
    <property type="protein sequence ID" value="TDQ11531.1"/>
    <property type="molecule type" value="Genomic_DNA"/>
</dbReference>
<evidence type="ECO:0000256" key="6">
    <source>
        <dbReference type="ARBA" id="ARBA00022777"/>
    </source>
</evidence>
<keyword evidence="8" id="KW-0472">Membrane</keyword>
<evidence type="ECO:0000313" key="10">
    <source>
        <dbReference type="EMBL" id="TDQ11531.1"/>
    </source>
</evidence>
<dbReference type="Pfam" id="PF07568">
    <property type="entry name" value="HisKA_2"/>
    <property type="match status" value="1"/>
</dbReference>
<evidence type="ECO:0000256" key="1">
    <source>
        <dbReference type="ARBA" id="ARBA00000085"/>
    </source>
</evidence>
<dbReference type="Proteomes" id="UP000295620">
    <property type="component" value="Unassembled WGS sequence"/>
</dbReference>